<keyword evidence="2" id="KW-1185">Reference proteome</keyword>
<dbReference type="EMBL" id="FN649743">
    <property type="protein sequence ID" value="CBN77686.1"/>
    <property type="molecule type" value="Genomic_DNA"/>
</dbReference>
<protein>
    <recommendedName>
        <fullName evidence="3">Ribosomal protein S21</fullName>
    </recommendedName>
</protein>
<dbReference type="InParanoid" id="D8LR13"/>
<reference evidence="1 2" key="1">
    <citation type="journal article" date="2010" name="Nature">
        <title>The Ectocarpus genome and the independent evolution of multicellularity in brown algae.</title>
        <authorList>
            <person name="Cock J.M."/>
            <person name="Sterck L."/>
            <person name="Rouze P."/>
            <person name="Scornet D."/>
            <person name="Allen A.E."/>
            <person name="Amoutzias G."/>
            <person name="Anthouard V."/>
            <person name="Artiguenave F."/>
            <person name="Aury J.M."/>
            <person name="Badger J.H."/>
            <person name="Beszteri B."/>
            <person name="Billiau K."/>
            <person name="Bonnet E."/>
            <person name="Bothwell J.H."/>
            <person name="Bowler C."/>
            <person name="Boyen C."/>
            <person name="Brownlee C."/>
            <person name="Carrano C.J."/>
            <person name="Charrier B."/>
            <person name="Cho G.Y."/>
            <person name="Coelho S.M."/>
            <person name="Collen J."/>
            <person name="Corre E."/>
            <person name="Da Silva C."/>
            <person name="Delage L."/>
            <person name="Delaroque N."/>
            <person name="Dittami S.M."/>
            <person name="Doulbeau S."/>
            <person name="Elias M."/>
            <person name="Farnham G."/>
            <person name="Gachon C.M."/>
            <person name="Gschloessl B."/>
            <person name="Heesch S."/>
            <person name="Jabbari K."/>
            <person name="Jubin C."/>
            <person name="Kawai H."/>
            <person name="Kimura K."/>
            <person name="Kloareg B."/>
            <person name="Kupper F.C."/>
            <person name="Lang D."/>
            <person name="Le Bail A."/>
            <person name="Leblanc C."/>
            <person name="Lerouge P."/>
            <person name="Lohr M."/>
            <person name="Lopez P.J."/>
            <person name="Martens C."/>
            <person name="Maumus F."/>
            <person name="Michel G."/>
            <person name="Miranda-Saavedra D."/>
            <person name="Morales J."/>
            <person name="Moreau H."/>
            <person name="Motomura T."/>
            <person name="Nagasato C."/>
            <person name="Napoli C.A."/>
            <person name="Nelson D.R."/>
            <person name="Nyvall-Collen P."/>
            <person name="Peters A.F."/>
            <person name="Pommier C."/>
            <person name="Potin P."/>
            <person name="Poulain J."/>
            <person name="Quesneville H."/>
            <person name="Read B."/>
            <person name="Rensing S.A."/>
            <person name="Ritter A."/>
            <person name="Rousvoal S."/>
            <person name="Samanta M."/>
            <person name="Samson G."/>
            <person name="Schroeder D.C."/>
            <person name="Segurens B."/>
            <person name="Strittmatter M."/>
            <person name="Tonon T."/>
            <person name="Tregear J.W."/>
            <person name="Valentin K."/>
            <person name="von Dassow P."/>
            <person name="Yamagishi T."/>
            <person name="Van de Peer Y."/>
            <person name="Wincker P."/>
        </authorList>
    </citation>
    <scope>NUCLEOTIDE SEQUENCE [LARGE SCALE GENOMIC DNA]</scope>
    <source>
        <strain evidence="2">Ec32 / CCAP1310/4</strain>
    </source>
</reference>
<evidence type="ECO:0008006" key="3">
    <source>
        <dbReference type="Google" id="ProtNLM"/>
    </source>
</evidence>
<name>D8LR13_ECTSI</name>
<accession>D8LR13</accession>
<evidence type="ECO:0000313" key="2">
    <source>
        <dbReference type="Proteomes" id="UP000002630"/>
    </source>
</evidence>
<sequence length="103" mass="12116">MSTSWVARSAGSLLGRHSVKVKGDSVQKVNQAMDEIERRERMLRVPEVMERHRYHEKGYNRTRRQKSGKIWRNEFKAATKQLKWMTLLKEKGVPIPGQKVGRR</sequence>
<proteinExistence type="predicted"/>
<gene>
    <name evidence="1" type="ORF">Esi_0061_0120</name>
</gene>
<dbReference type="EMBL" id="FN648830">
    <property type="protein sequence ID" value="CBN77686.1"/>
    <property type="molecule type" value="Genomic_DNA"/>
</dbReference>
<organism evidence="1 2">
    <name type="scientific">Ectocarpus siliculosus</name>
    <name type="common">Brown alga</name>
    <name type="synonym">Conferva siliculosa</name>
    <dbReference type="NCBI Taxonomy" id="2880"/>
    <lineage>
        <taxon>Eukaryota</taxon>
        <taxon>Sar</taxon>
        <taxon>Stramenopiles</taxon>
        <taxon>Ochrophyta</taxon>
        <taxon>PX clade</taxon>
        <taxon>Phaeophyceae</taxon>
        <taxon>Ectocarpales</taxon>
        <taxon>Ectocarpaceae</taxon>
        <taxon>Ectocarpus</taxon>
    </lineage>
</organism>
<dbReference type="Proteomes" id="UP000002630">
    <property type="component" value="Linkage Group LG18"/>
</dbReference>
<evidence type="ECO:0000313" key="1">
    <source>
        <dbReference type="EMBL" id="CBN77686.1"/>
    </source>
</evidence>
<dbReference type="AlphaFoldDB" id="D8LR13"/>